<dbReference type="Proteomes" id="UP000245506">
    <property type="component" value="Unassembled WGS sequence"/>
</dbReference>
<dbReference type="EMBL" id="QGKL01000021">
    <property type="protein sequence ID" value="PWQ97295.1"/>
    <property type="molecule type" value="Genomic_DNA"/>
</dbReference>
<dbReference type="SUPFAM" id="SSF47413">
    <property type="entry name" value="lambda repressor-like DNA-binding domains"/>
    <property type="match status" value="1"/>
</dbReference>
<evidence type="ECO:0000313" key="3">
    <source>
        <dbReference type="Proteomes" id="UP000245506"/>
    </source>
</evidence>
<comment type="caution">
    <text evidence="2">The sequence shown here is derived from an EMBL/GenBank/DDBJ whole genome shotgun (WGS) entry which is preliminary data.</text>
</comment>
<dbReference type="CDD" id="cd00093">
    <property type="entry name" value="HTH_XRE"/>
    <property type="match status" value="1"/>
</dbReference>
<reference evidence="2 3" key="1">
    <citation type="submission" date="2018-05" db="EMBL/GenBank/DDBJ databases">
        <title>Leucothrix arctica sp. nov., isolated from Arctic seawater.</title>
        <authorList>
            <person name="Choi A."/>
            <person name="Baek K."/>
        </authorList>
    </citation>
    <scope>NUCLEOTIDE SEQUENCE [LARGE SCALE GENOMIC DNA]</scope>
    <source>
        <strain evidence="2 3">IMCC9719</strain>
    </source>
</reference>
<proteinExistence type="predicted"/>
<dbReference type="OrthoDB" id="5951507at2"/>
<dbReference type="SMART" id="SM00530">
    <property type="entry name" value="HTH_XRE"/>
    <property type="match status" value="1"/>
</dbReference>
<organism evidence="2 3">
    <name type="scientific">Leucothrix arctica</name>
    <dbReference type="NCBI Taxonomy" id="1481894"/>
    <lineage>
        <taxon>Bacteria</taxon>
        <taxon>Pseudomonadati</taxon>
        <taxon>Pseudomonadota</taxon>
        <taxon>Gammaproteobacteria</taxon>
        <taxon>Thiotrichales</taxon>
        <taxon>Thiotrichaceae</taxon>
        <taxon>Leucothrix</taxon>
    </lineage>
</organism>
<dbReference type="RefSeq" id="WP_109822723.1">
    <property type="nucleotide sequence ID" value="NZ_QGKL01000021.1"/>
</dbReference>
<keyword evidence="3" id="KW-1185">Reference proteome</keyword>
<evidence type="ECO:0000259" key="1">
    <source>
        <dbReference type="PROSITE" id="PS50943"/>
    </source>
</evidence>
<name>A0A317CF74_9GAMM</name>
<protein>
    <submittedName>
        <fullName evidence="2">Mobile mystery protein A</fullName>
    </submittedName>
</protein>
<feature type="domain" description="HTH cro/C1-type" evidence="1">
    <location>
        <begin position="34"/>
        <end position="90"/>
    </location>
</feature>
<dbReference type="InterPro" id="IPR001387">
    <property type="entry name" value="Cro/C1-type_HTH"/>
</dbReference>
<gene>
    <name evidence="2" type="ORF">DKT75_07080</name>
</gene>
<dbReference type="Pfam" id="PF01381">
    <property type="entry name" value="HTH_3"/>
    <property type="match status" value="1"/>
</dbReference>
<dbReference type="NCBIfam" id="TIGR02612">
    <property type="entry name" value="mob_myst_A"/>
    <property type="match status" value="1"/>
</dbReference>
<dbReference type="Gene3D" id="1.10.260.40">
    <property type="entry name" value="lambda repressor-like DNA-binding domains"/>
    <property type="match status" value="1"/>
</dbReference>
<dbReference type="AlphaFoldDB" id="A0A317CF74"/>
<dbReference type="GO" id="GO:0003677">
    <property type="term" value="F:DNA binding"/>
    <property type="evidence" value="ECO:0007669"/>
    <property type="project" value="InterPro"/>
</dbReference>
<dbReference type="PROSITE" id="PS50943">
    <property type="entry name" value="HTH_CROC1"/>
    <property type="match status" value="1"/>
</dbReference>
<dbReference type="InterPro" id="IPR010982">
    <property type="entry name" value="Lambda_DNA-bd_dom_sf"/>
</dbReference>
<accession>A0A317CF74</accession>
<sequence>MSSIFQVLKRQQTEKSLEIWRSTQLSRTPNQGWVRTIREALGMTVDSLAVRLGITPTGVRKVENSEAANTITLKSLMKAAEALDCELRYSLVPKYSLEEMRDRQATRKAKEQIQSIGHSMKLEDQEVDSASQKLLLEELKKSLLEGNGKELWK</sequence>
<evidence type="ECO:0000313" key="2">
    <source>
        <dbReference type="EMBL" id="PWQ97295.1"/>
    </source>
</evidence>
<dbReference type="InterPro" id="IPR013435">
    <property type="entry name" value="Mobile_mystery_prot_A"/>
</dbReference>